<dbReference type="InterPro" id="IPR052509">
    <property type="entry name" value="Metal_resp_DNA-bind_regulator"/>
</dbReference>
<proteinExistence type="predicted"/>
<evidence type="ECO:0000313" key="2">
    <source>
        <dbReference type="EMBL" id="KEQ26376.1"/>
    </source>
</evidence>
<evidence type="ECO:0000259" key="1">
    <source>
        <dbReference type="Pfam" id="PF03551"/>
    </source>
</evidence>
<dbReference type="InterPro" id="IPR036388">
    <property type="entry name" value="WH-like_DNA-bd_sf"/>
</dbReference>
<dbReference type="OrthoDB" id="2374094at2"/>
<dbReference type="InterPro" id="IPR005149">
    <property type="entry name" value="Tscrpt_reg_PadR_N"/>
</dbReference>
<dbReference type="SUPFAM" id="SSF46785">
    <property type="entry name" value="Winged helix' DNA-binding domain"/>
    <property type="match status" value="1"/>
</dbReference>
<keyword evidence="3" id="KW-1185">Reference proteome</keyword>
<dbReference type="Pfam" id="PF03551">
    <property type="entry name" value="PadR"/>
    <property type="match status" value="1"/>
</dbReference>
<organism evidence="2 3">
    <name type="scientific">Paenibacillus tyrfis</name>
    <dbReference type="NCBI Taxonomy" id="1501230"/>
    <lineage>
        <taxon>Bacteria</taxon>
        <taxon>Bacillati</taxon>
        <taxon>Bacillota</taxon>
        <taxon>Bacilli</taxon>
        <taxon>Bacillales</taxon>
        <taxon>Paenibacillaceae</taxon>
        <taxon>Paenibacillus</taxon>
    </lineage>
</organism>
<dbReference type="AlphaFoldDB" id="A0A081P6Q3"/>
<comment type="caution">
    <text evidence="2">The sequence shown here is derived from an EMBL/GenBank/DDBJ whole genome shotgun (WGS) entry which is preliminary data.</text>
</comment>
<dbReference type="PANTHER" id="PTHR33169:SF26">
    <property type="entry name" value="CONSERVED PROTEIN"/>
    <property type="match status" value="1"/>
</dbReference>
<name>A0A081P6Q3_9BACL</name>
<feature type="domain" description="Transcription regulator PadR N-terminal" evidence="1">
    <location>
        <begin position="6"/>
        <end position="84"/>
    </location>
</feature>
<dbReference type="RefSeq" id="WP_036678790.1">
    <property type="nucleotide sequence ID" value="NZ_JNVM01000006.1"/>
</dbReference>
<dbReference type="InterPro" id="IPR036390">
    <property type="entry name" value="WH_DNA-bd_sf"/>
</dbReference>
<dbReference type="PANTHER" id="PTHR33169">
    <property type="entry name" value="PADR-FAMILY TRANSCRIPTIONAL REGULATOR"/>
    <property type="match status" value="1"/>
</dbReference>
<dbReference type="eggNOG" id="COG1695">
    <property type="taxonomic scope" value="Bacteria"/>
</dbReference>
<dbReference type="Gene3D" id="1.10.10.10">
    <property type="entry name" value="Winged helix-like DNA-binding domain superfamily/Winged helix DNA-binding domain"/>
    <property type="match status" value="1"/>
</dbReference>
<evidence type="ECO:0000313" key="3">
    <source>
        <dbReference type="Proteomes" id="UP000028123"/>
    </source>
</evidence>
<dbReference type="EMBL" id="JNVM01000006">
    <property type="protein sequence ID" value="KEQ26376.1"/>
    <property type="molecule type" value="Genomic_DNA"/>
</dbReference>
<gene>
    <name evidence="2" type="ORF">ET33_31430</name>
</gene>
<reference evidence="2 3" key="1">
    <citation type="submission" date="2014-06" db="EMBL/GenBank/DDBJ databases">
        <title>Draft genome sequence of Paenibacillus sp. MSt1.</title>
        <authorList>
            <person name="Aw Y.K."/>
            <person name="Ong K.S."/>
            <person name="Gan H.M."/>
            <person name="Lee S.M."/>
        </authorList>
    </citation>
    <scope>NUCLEOTIDE SEQUENCE [LARGE SCALE GENOMIC DNA]</scope>
    <source>
        <strain evidence="2 3">MSt1</strain>
    </source>
</reference>
<dbReference type="Proteomes" id="UP000028123">
    <property type="component" value="Unassembled WGS sequence"/>
</dbReference>
<accession>A0A081P6Q3</accession>
<sequence length="200" mass="24186">MFELFILGELTGSPMHGYLLHTILNGIIGPTRKISWGVLYPLIHSLLADGLIEQVPDEQQEGERQGRGKKKKMYRITEDGRRRFFRLMEEPIPYSTDYELQFYSKFSNFDMISRELQFLILHQYKDYLRFELRHEEERVEYVSKDEMMPDEERQYNLIWFRHRLDKLRYDEEWVLQLINNLRINGEGIEGERIWESLSDG</sequence>
<protein>
    <submittedName>
        <fullName evidence="2">PadR family transcriptional regulator</fullName>
    </submittedName>
</protein>